<dbReference type="Pfam" id="PF00069">
    <property type="entry name" value="Pkinase"/>
    <property type="match status" value="1"/>
</dbReference>
<comment type="similarity">
    <text evidence="5">Belongs to the protein kinase superfamily. Ser/Thr protein kinase family. GCN2 subfamily.</text>
</comment>
<feature type="non-terminal residue" evidence="7">
    <location>
        <position position="1"/>
    </location>
</feature>
<evidence type="ECO:0000256" key="4">
    <source>
        <dbReference type="ARBA" id="ARBA00022840"/>
    </source>
</evidence>
<dbReference type="GO" id="GO:0005524">
    <property type="term" value="F:ATP binding"/>
    <property type="evidence" value="ECO:0007669"/>
    <property type="project" value="UniProtKB-KW"/>
</dbReference>
<dbReference type="PANTHER" id="PTHR11042:SF91">
    <property type="entry name" value="EUKARYOTIC TRANSLATION INITIATION FACTOR 2-ALPHA KINASE"/>
    <property type="match status" value="1"/>
</dbReference>
<dbReference type="AlphaFoldDB" id="A0AAN4ZBT7"/>
<evidence type="ECO:0000313" key="7">
    <source>
        <dbReference type="EMBL" id="GMR38273.1"/>
    </source>
</evidence>
<evidence type="ECO:0000313" key="8">
    <source>
        <dbReference type="Proteomes" id="UP001328107"/>
    </source>
</evidence>
<dbReference type="PANTHER" id="PTHR11042">
    <property type="entry name" value="EUKARYOTIC TRANSLATION INITIATION FACTOR 2-ALPHA KINASE EIF2-ALPHA KINASE -RELATED"/>
    <property type="match status" value="1"/>
</dbReference>
<accession>A0AAN4ZBT7</accession>
<keyword evidence="3" id="KW-0418">Kinase</keyword>
<evidence type="ECO:0000256" key="1">
    <source>
        <dbReference type="ARBA" id="ARBA00022679"/>
    </source>
</evidence>
<dbReference type="InterPro" id="IPR000719">
    <property type="entry name" value="Prot_kinase_dom"/>
</dbReference>
<comment type="caution">
    <text evidence="7">The sequence shown here is derived from an EMBL/GenBank/DDBJ whole genome shotgun (WGS) entry which is preliminary data.</text>
</comment>
<dbReference type="SMART" id="SM00220">
    <property type="entry name" value="S_TKc"/>
    <property type="match status" value="1"/>
</dbReference>
<dbReference type="Gene3D" id="1.10.510.10">
    <property type="entry name" value="Transferase(Phosphotransferase) domain 1"/>
    <property type="match status" value="1"/>
</dbReference>
<protein>
    <recommendedName>
        <fullName evidence="6">Protein kinase domain-containing protein</fullName>
    </recommendedName>
</protein>
<dbReference type="Gene3D" id="3.30.200.20">
    <property type="entry name" value="Phosphorylase Kinase, domain 1"/>
    <property type="match status" value="1"/>
</dbReference>
<keyword evidence="1" id="KW-0808">Transferase</keyword>
<dbReference type="EMBL" id="BTRK01000002">
    <property type="protein sequence ID" value="GMR38273.1"/>
    <property type="molecule type" value="Genomic_DNA"/>
</dbReference>
<proteinExistence type="inferred from homology"/>
<sequence>RFLSEFTVKGFLGRGAFCCVFQAVNKYDNWEYAVKRVAVGNGVGETAFREVRAMAQLDHPNIIRYNSTWVEKPPEGWQVLAPISTSTFKNFFRWMLHSNFATACVFIYIQMQLASHSLHDWLKENQDQSSRNLDTLKLWFKQIVSAVEYIHSKNLIHRDLKPSNILFVEMDHLKICDLGIAAERKHDDGFSSEITGTCVGTSLYMSPEQNTSFQPTRFSSKSDVFTIGLILAELCLVIT</sequence>
<evidence type="ECO:0000256" key="3">
    <source>
        <dbReference type="ARBA" id="ARBA00022777"/>
    </source>
</evidence>
<keyword evidence="4" id="KW-0067">ATP-binding</keyword>
<feature type="domain" description="Protein kinase" evidence="6">
    <location>
        <begin position="6"/>
        <end position="239"/>
    </location>
</feature>
<dbReference type="InterPro" id="IPR011009">
    <property type="entry name" value="Kinase-like_dom_sf"/>
</dbReference>
<keyword evidence="2" id="KW-0547">Nucleotide-binding</keyword>
<keyword evidence="8" id="KW-1185">Reference proteome</keyword>
<gene>
    <name evidence="7" type="ORF">PMAYCL1PPCAC_08468</name>
</gene>
<organism evidence="7 8">
    <name type="scientific">Pristionchus mayeri</name>
    <dbReference type="NCBI Taxonomy" id="1317129"/>
    <lineage>
        <taxon>Eukaryota</taxon>
        <taxon>Metazoa</taxon>
        <taxon>Ecdysozoa</taxon>
        <taxon>Nematoda</taxon>
        <taxon>Chromadorea</taxon>
        <taxon>Rhabditida</taxon>
        <taxon>Rhabditina</taxon>
        <taxon>Diplogasteromorpha</taxon>
        <taxon>Diplogasteroidea</taxon>
        <taxon>Neodiplogasteridae</taxon>
        <taxon>Pristionchus</taxon>
    </lineage>
</organism>
<dbReference type="GO" id="GO:0004694">
    <property type="term" value="F:eukaryotic translation initiation factor 2alpha kinase activity"/>
    <property type="evidence" value="ECO:0007669"/>
    <property type="project" value="TreeGrafter"/>
</dbReference>
<evidence type="ECO:0000259" key="6">
    <source>
        <dbReference type="PROSITE" id="PS50011"/>
    </source>
</evidence>
<dbReference type="Proteomes" id="UP001328107">
    <property type="component" value="Unassembled WGS sequence"/>
</dbReference>
<dbReference type="GO" id="GO:0005737">
    <property type="term" value="C:cytoplasm"/>
    <property type="evidence" value="ECO:0007669"/>
    <property type="project" value="TreeGrafter"/>
</dbReference>
<dbReference type="PROSITE" id="PS50011">
    <property type="entry name" value="PROTEIN_KINASE_DOM"/>
    <property type="match status" value="1"/>
</dbReference>
<reference evidence="8" key="1">
    <citation type="submission" date="2022-10" db="EMBL/GenBank/DDBJ databases">
        <title>Genome assembly of Pristionchus species.</title>
        <authorList>
            <person name="Yoshida K."/>
            <person name="Sommer R.J."/>
        </authorList>
    </citation>
    <scope>NUCLEOTIDE SEQUENCE [LARGE SCALE GENOMIC DNA]</scope>
    <source>
        <strain evidence="8">RS5460</strain>
    </source>
</reference>
<feature type="non-terminal residue" evidence="7">
    <location>
        <position position="239"/>
    </location>
</feature>
<evidence type="ECO:0000256" key="5">
    <source>
        <dbReference type="ARBA" id="ARBA00037982"/>
    </source>
</evidence>
<dbReference type="GO" id="GO:0005634">
    <property type="term" value="C:nucleus"/>
    <property type="evidence" value="ECO:0007669"/>
    <property type="project" value="TreeGrafter"/>
</dbReference>
<evidence type="ECO:0000256" key="2">
    <source>
        <dbReference type="ARBA" id="ARBA00022741"/>
    </source>
</evidence>
<name>A0AAN4ZBT7_9BILA</name>
<dbReference type="SUPFAM" id="SSF56112">
    <property type="entry name" value="Protein kinase-like (PK-like)"/>
    <property type="match status" value="1"/>
</dbReference>
<dbReference type="PROSITE" id="PS00108">
    <property type="entry name" value="PROTEIN_KINASE_ST"/>
    <property type="match status" value="1"/>
</dbReference>
<dbReference type="InterPro" id="IPR008271">
    <property type="entry name" value="Ser/Thr_kinase_AS"/>
</dbReference>
<dbReference type="InterPro" id="IPR050339">
    <property type="entry name" value="CC_SR_Kinase"/>
</dbReference>